<dbReference type="SMART" id="SM00184">
    <property type="entry name" value="RING"/>
    <property type="match status" value="1"/>
</dbReference>
<proteinExistence type="inferred from homology"/>
<dbReference type="PANTHER" id="PTHR23327:SF51">
    <property type="entry name" value="TRANSCRIPTIONAL REGULATOR OF YEAST FORM ADHERENCE 3"/>
    <property type="match status" value="1"/>
</dbReference>
<dbReference type="InterPro" id="IPR017907">
    <property type="entry name" value="Znf_RING_CS"/>
</dbReference>
<name>A0A7R8D0Z0_LEPSM</name>
<sequence>MEFNFNGSLGSKSMSWLVSFAIGISSWSSVNTIIFLLIGDLMTQERILRRFNVNRSQGLDIVNKSISSLFAIGSSVIGSYIYFVFGRMVLYDSTLLVAHHLAIVLLFIPVMSDIQDHPGQNLMIGLAFLNGALYSICISKIHSSHSGKEKHDRLRDQWHSNDSDLFLLPCCELYIHTPRFEKCRQCRFNIPSIFLPYSNAIPYHKGLAPSCSLKINNTLLCTVKCSSIKKKKIILSIYIKWYREFRERFSSYPSWSFPSNSGYQSLEKARNFFEFVHGSWTLVDKASMNGVFVNGSPIPSQEPYILCHGDIIKLGPIQDYRWIFFFQEEENPPPPKRVKSLEDSSLSLDSESQMLESMERIEKERLILVEEVKESEEKTLKLLSKQKEDLHKCYRTRSDELAIKQENERQDILSKLQGIGDECEREKRLSELEERLHLEKREIENKSTTALRDVEHQIETKMRLLEENKRTIDTLQKEKQEAQDEEFENKVKNEESYQLAYKHLSEEMESKLKAGSIKIESLIEKERKEKESLKIEFEKMKTQSSHAQQRLEDVMGTCEEEFKCTICEEIFIKPVTTNCGHVFCEYCITKWKHKCKENQLTCPNCRLSVTSYSKNHYIENLIESLVRKFGDDIQKEREKLSKNRVNGQVDENESKDKEKKIHPLILAATANRISNKKRREKGDKGNITLYHDDLQTKISAAATTASEGPFNHIVENIIC</sequence>
<comment type="similarity">
    <text evidence="1">Belongs to the CHFR family.</text>
</comment>
<reference evidence="9" key="1">
    <citation type="submission" date="2021-02" db="EMBL/GenBank/DDBJ databases">
        <authorList>
            <person name="Bekaert M."/>
        </authorList>
    </citation>
    <scope>NUCLEOTIDE SEQUENCE</scope>
    <source>
        <strain evidence="9">IoA-00</strain>
    </source>
</reference>
<dbReference type="OrthoDB" id="5330228at2759"/>
<keyword evidence="5" id="KW-0862">Zinc</keyword>
<dbReference type="PANTHER" id="PTHR23327">
    <property type="entry name" value="RING FINGER PROTEIN 127"/>
    <property type="match status" value="1"/>
</dbReference>
<dbReference type="AlphaFoldDB" id="A0A7R8D0Z0"/>
<keyword evidence="10" id="KW-1185">Reference proteome</keyword>
<feature type="coiled-coil region" evidence="6">
    <location>
        <begin position="429"/>
        <end position="495"/>
    </location>
</feature>
<keyword evidence="7" id="KW-1133">Transmembrane helix</keyword>
<keyword evidence="3" id="KW-0479">Metal-binding</keyword>
<dbReference type="PROSITE" id="PS00518">
    <property type="entry name" value="ZF_RING_1"/>
    <property type="match status" value="1"/>
</dbReference>
<dbReference type="InterPro" id="IPR013083">
    <property type="entry name" value="Znf_RING/FYVE/PHD"/>
</dbReference>
<dbReference type="InterPro" id="IPR000253">
    <property type="entry name" value="FHA_dom"/>
</dbReference>
<dbReference type="PROSITE" id="PS50089">
    <property type="entry name" value="ZF_RING_2"/>
    <property type="match status" value="1"/>
</dbReference>
<evidence type="ECO:0000256" key="2">
    <source>
        <dbReference type="ARBA" id="ARBA00017908"/>
    </source>
</evidence>
<keyword evidence="4" id="KW-0863">Zinc-finger</keyword>
<evidence type="ECO:0000256" key="6">
    <source>
        <dbReference type="SAM" id="Coils"/>
    </source>
</evidence>
<evidence type="ECO:0000313" key="10">
    <source>
        <dbReference type="Proteomes" id="UP000675881"/>
    </source>
</evidence>
<evidence type="ECO:0000259" key="8">
    <source>
        <dbReference type="PROSITE" id="PS50089"/>
    </source>
</evidence>
<dbReference type="InterPro" id="IPR001841">
    <property type="entry name" value="Znf_RING"/>
</dbReference>
<evidence type="ECO:0000256" key="7">
    <source>
        <dbReference type="SAM" id="Phobius"/>
    </source>
</evidence>
<dbReference type="Pfam" id="PF00498">
    <property type="entry name" value="FHA"/>
    <property type="match status" value="1"/>
</dbReference>
<dbReference type="Gene3D" id="2.60.200.20">
    <property type="match status" value="1"/>
</dbReference>
<dbReference type="Pfam" id="PF15227">
    <property type="entry name" value="zf-C3HC4_4"/>
    <property type="match status" value="1"/>
</dbReference>
<keyword evidence="9" id="KW-0012">Acyltransferase</keyword>
<dbReference type="SUPFAM" id="SSF49879">
    <property type="entry name" value="SMAD/FHA domain"/>
    <property type="match status" value="1"/>
</dbReference>
<keyword evidence="9" id="KW-0808">Transferase</keyword>
<dbReference type="Proteomes" id="UP000675881">
    <property type="component" value="Chromosome 6"/>
</dbReference>
<dbReference type="GO" id="GO:0008270">
    <property type="term" value="F:zinc ion binding"/>
    <property type="evidence" value="ECO:0007669"/>
    <property type="project" value="UniProtKB-KW"/>
</dbReference>
<dbReference type="SUPFAM" id="SSF57850">
    <property type="entry name" value="RING/U-box"/>
    <property type="match status" value="1"/>
</dbReference>
<evidence type="ECO:0000256" key="4">
    <source>
        <dbReference type="ARBA" id="ARBA00022771"/>
    </source>
</evidence>
<dbReference type="Gene3D" id="3.30.40.10">
    <property type="entry name" value="Zinc/RING finger domain, C3HC4 (zinc finger)"/>
    <property type="match status" value="1"/>
</dbReference>
<keyword evidence="7" id="KW-0472">Membrane</keyword>
<keyword evidence="6" id="KW-0175">Coiled coil</keyword>
<evidence type="ECO:0000313" key="9">
    <source>
        <dbReference type="EMBL" id="CAF2965078.1"/>
    </source>
</evidence>
<feature type="domain" description="RING-type" evidence="8">
    <location>
        <begin position="564"/>
        <end position="606"/>
    </location>
</feature>
<feature type="transmembrane region" description="Helical" evidence="7">
    <location>
        <begin position="20"/>
        <end position="41"/>
    </location>
</feature>
<organism evidence="9 10">
    <name type="scientific">Lepeophtheirus salmonis</name>
    <name type="common">Salmon louse</name>
    <name type="synonym">Caligus salmonis</name>
    <dbReference type="NCBI Taxonomy" id="72036"/>
    <lineage>
        <taxon>Eukaryota</taxon>
        <taxon>Metazoa</taxon>
        <taxon>Ecdysozoa</taxon>
        <taxon>Arthropoda</taxon>
        <taxon>Crustacea</taxon>
        <taxon>Multicrustacea</taxon>
        <taxon>Hexanauplia</taxon>
        <taxon>Copepoda</taxon>
        <taxon>Siphonostomatoida</taxon>
        <taxon>Caligidae</taxon>
        <taxon>Lepeophtheirus</taxon>
    </lineage>
</organism>
<evidence type="ECO:0000256" key="1">
    <source>
        <dbReference type="ARBA" id="ARBA00005797"/>
    </source>
</evidence>
<accession>A0A7R8D0Z0</accession>
<dbReference type="EMBL" id="HG994585">
    <property type="protein sequence ID" value="CAF2965078.1"/>
    <property type="molecule type" value="Genomic_DNA"/>
</dbReference>
<gene>
    <name evidence="9" type="ORF">LSAA_12426</name>
</gene>
<dbReference type="InterPro" id="IPR008984">
    <property type="entry name" value="SMAD_FHA_dom_sf"/>
</dbReference>
<feature type="transmembrane region" description="Helical" evidence="7">
    <location>
        <begin position="61"/>
        <end position="83"/>
    </location>
</feature>
<dbReference type="GO" id="GO:0016746">
    <property type="term" value="F:acyltransferase activity"/>
    <property type="evidence" value="ECO:0007669"/>
    <property type="project" value="UniProtKB-KW"/>
</dbReference>
<evidence type="ECO:0000256" key="3">
    <source>
        <dbReference type="ARBA" id="ARBA00022723"/>
    </source>
</evidence>
<protein>
    <recommendedName>
        <fullName evidence="2">E3 ubiquitin-protein ligase CHFR</fullName>
    </recommendedName>
</protein>
<evidence type="ECO:0000256" key="5">
    <source>
        <dbReference type="ARBA" id="ARBA00022833"/>
    </source>
</evidence>
<keyword evidence="7" id="KW-0812">Transmembrane</keyword>